<name>A0A202BY97_9FLAO</name>
<evidence type="ECO:0000256" key="11">
    <source>
        <dbReference type="ARBA" id="ARBA00022989"/>
    </source>
</evidence>
<dbReference type="CDD" id="cd00130">
    <property type="entry name" value="PAS"/>
    <property type="match status" value="1"/>
</dbReference>
<gene>
    <name evidence="21" type="ORF">B0E34_12045</name>
</gene>
<evidence type="ECO:0000256" key="2">
    <source>
        <dbReference type="ARBA" id="ARBA00004429"/>
    </source>
</evidence>
<dbReference type="PANTHER" id="PTHR43047">
    <property type="entry name" value="TWO-COMPONENT HISTIDINE PROTEIN KINASE"/>
    <property type="match status" value="1"/>
</dbReference>
<dbReference type="NCBIfam" id="TIGR00229">
    <property type="entry name" value="sensory_box"/>
    <property type="match status" value="1"/>
</dbReference>
<dbReference type="GO" id="GO:0009927">
    <property type="term" value="F:histidine phosphotransfer kinase activity"/>
    <property type="evidence" value="ECO:0007669"/>
    <property type="project" value="TreeGrafter"/>
</dbReference>
<evidence type="ECO:0000256" key="10">
    <source>
        <dbReference type="ARBA" id="ARBA00022840"/>
    </source>
</evidence>
<dbReference type="SMART" id="SM00091">
    <property type="entry name" value="PAS"/>
    <property type="match status" value="1"/>
</dbReference>
<dbReference type="SMART" id="SM00448">
    <property type="entry name" value="REC"/>
    <property type="match status" value="1"/>
</dbReference>
<evidence type="ECO:0000256" key="4">
    <source>
        <dbReference type="ARBA" id="ARBA00022475"/>
    </source>
</evidence>
<dbReference type="InterPro" id="IPR003661">
    <property type="entry name" value="HisK_dim/P_dom"/>
</dbReference>
<dbReference type="InterPro" id="IPR001610">
    <property type="entry name" value="PAC"/>
</dbReference>
<keyword evidence="10" id="KW-0067">ATP-binding</keyword>
<dbReference type="AlphaFoldDB" id="A0A202BY97"/>
<dbReference type="InterPro" id="IPR035965">
    <property type="entry name" value="PAS-like_dom_sf"/>
</dbReference>
<dbReference type="EMBL" id="MVAG01000122">
    <property type="protein sequence ID" value="OVE56272.1"/>
    <property type="molecule type" value="Genomic_DNA"/>
</dbReference>
<feature type="domain" description="Response regulatory" evidence="17">
    <location>
        <begin position="510"/>
        <end position="625"/>
    </location>
</feature>
<dbReference type="SMART" id="SM00086">
    <property type="entry name" value="PAC"/>
    <property type="match status" value="1"/>
</dbReference>
<dbReference type="GO" id="GO:0005886">
    <property type="term" value="C:plasma membrane"/>
    <property type="evidence" value="ECO:0007669"/>
    <property type="project" value="UniProtKB-SubCell"/>
</dbReference>
<keyword evidence="10" id="KW-0547">Nucleotide-binding</keyword>
<evidence type="ECO:0000256" key="3">
    <source>
        <dbReference type="ARBA" id="ARBA00012438"/>
    </source>
</evidence>
<evidence type="ECO:0000313" key="21">
    <source>
        <dbReference type="EMBL" id="OVE56272.1"/>
    </source>
</evidence>
<evidence type="ECO:0000256" key="5">
    <source>
        <dbReference type="ARBA" id="ARBA00022519"/>
    </source>
</evidence>
<dbReference type="Pfam" id="PF00512">
    <property type="entry name" value="HisKA"/>
    <property type="match status" value="1"/>
</dbReference>
<dbReference type="SMART" id="SM00388">
    <property type="entry name" value="HisKA"/>
    <property type="match status" value="1"/>
</dbReference>
<evidence type="ECO:0000259" key="16">
    <source>
        <dbReference type="PROSITE" id="PS50109"/>
    </source>
</evidence>
<feature type="coiled-coil region" evidence="15">
    <location>
        <begin position="99"/>
        <end position="133"/>
    </location>
</feature>
<dbReference type="InterPro" id="IPR001789">
    <property type="entry name" value="Sig_transdc_resp-reg_receiver"/>
</dbReference>
<dbReference type="InterPro" id="IPR011006">
    <property type="entry name" value="CheY-like_superfamily"/>
</dbReference>
<evidence type="ECO:0000259" key="17">
    <source>
        <dbReference type="PROSITE" id="PS50110"/>
    </source>
</evidence>
<evidence type="ECO:0000313" key="22">
    <source>
        <dbReference type="Proteomes" id="UP000196355"/>
    </source>
</evidence>
<keyword evidence="6 14" id="KW-0597">Phosphoprotein</keyword>
<comment type="catalytic activity">
    <reaction evidence="1">
        <text>ATP + protein L-histidine = ADP + protein N-phospho-L-histidine.</text>
        <dbReference type="EC" id="2.7.13.3"/>
    </reaction>
</comment>
<evidence type="ECO:0000259" key="19">
    <source>
        <dbReference type="PROSITE" id="PS50113"/>
    </source>
</evidence>
<feature type="domain" description="PAC" evidence="19">
    <location>
        <begin position="197"/>
        <end position="249"/>
    </location>
</feature>
<comment type="subcellular location">
    <subcellularLocation>
        <location evidence="2">Cell inner membrane</location>
        <topology evidence="2">Multi-pass membrane protein</topology>
    </subcellularLocation>
</comment>
<keyword evidence="7" id="KW-0808">Transferase</keyword>
<dbReference type="SUPFAM" id="SSF55874">
    <property type="entry name" value="ATPase domain of HSP90 chaperone/DNA topoisomerase II/histidine kinase"/>
    <property type="match status" value="1"/>
</dbReference>
<dbReference type="InterPro" id="IPR003594">
    <property type="entry name" value="HATPase_dom"/>
</dbReference>
<dbReference type="Gene3D" id="3.30.450.20">
    <property type="entry name" value="PAS domain"/>
    <property type="match status" value="1"/>
</dbReference>
<keyword evidence="11" id="KW-1133">Transmembrane helix</keyword>
<evidence type="ECO:0000256" key="1">
    <source>
        <dbReference type="ARBA" id="ARBA00000085"/>
    </source>
</evidence>
<keyword evidence="8" id="KW-0812">Transmembrane</keyword>
<dbReference type="InterPro" id="IPR000700">
    <property type="entry name" value="PAS-assoc_C"/>
</dbReference>
<reference evidence="22" key="1">
    <citation type="submission" date="2017-02" db="EMBL/GenBank/DDBJ databases">
        <authorList>
            <person name="Tetz G."/>
            <person name="Tetz V."/>
        </authorList>
    </citation>
    <scope>NUCLEOTIDE SEQUENCE [LARGE SCALE GENOMIC DNA]</scope>
    <source>
        <strain evidence="22">VT16-26</strain>
    </source>
</reference>
<dbReference type="PROSITE" id="PS50113">
    <property type="entry name" value="PAC"/>
    <property type="match status" value="1"/>
</dbReference>
<comment type="caution">
    <text evidence="21">The sequence shown here is derived from an EMBL/GenBank/DDBJ whole genome shotgun (WGS) entry which is preliminary data.</text>
</comment>
<dbReference type="Proteomes" id="UP000196355">
    <property type="component" value="Unassembled WGS sequence"/>
</dbReference>
<dbReference type="InterPro" id="IPR005467">
    <property type="entry name" value="His_kinase_dom"/>
</dbReference>
<evidence type="ECO:0000256" key="14">
    <source>
        <dbReference type="PROSITE-ProRule" id="PRU00169"/>
    </source>
</evidence>
<dbReference type="CDD" id="cd16922">
    <property type="entry name" value="HATPase_EvgS-ArcB-TorS-like"/>
    <property type="match status" value="1"/>
</dbReference>
<dbReference type="Gene3D" id="3.40.50.2300">
    <property type="match status" value="1"/>
</dbReference>
<feature type="modified residue" description="4-aspartylphosphate" evidence="14">
    <location>
        <position position="559"/>
    </location>
</feature>
<evidence type="ECO:0000256" key="13">
    <source>
        <dbReference type="PROSITE-ProRule" id="PRU00110"/>
    </source>
</evidence>
<keyword evidence="15" id="KW-0175">Coiled coil</keyword>
<dbReference type="Pfam" id="PF02518">
    <property type="entry name" value="HATPase_c"/>
    <property type="match status" value="1"/>
</dbReference>
<dbReference type="FunFam" id="3.30.565.10:FF:000010">
    <property type="entry name" value="Sensor histidine kinase RcsC"/>
    <property type="match status" value="1"/>
</dbReference>
<dbReference type="InterPro" id="IPR036097">
    <property type="entry name" value="HisK_dim/P_sf"/>
</dbReference>
<proteinExistence type="predicted"/>
<evidence type="ECO:0000256" key="7">
    <source>
        <dbReference type="ARBA" id="ARBA00022679"/>
    </source>
</evidence>
<evidence type="ECO:0000259" key="20">
    <source>
        <dbReference type="PROSITE" id="PS50894"/>
    </source>
</evidence>
<dbReference type="PROSITE" id="PS50112">
    <property type="entry name" value="PAS"/>
    <property type="match status" value="1"/>
</dbReference>
<dbReference type="PRINTS" id="PR00344">
    <property type="entry name" value="BCTRLSENSOR"/>
</dbReference>
<keyword evidence="9" id="KW-0418">Kinase</keyword>
<keyword evidence="4" id="KW-1003">Cell membrane</keyword>
<dbReference type="CDD" id="cd00082">
    <property type="entry name" value="HisKA"/>
    <property type="match status" value="1"/>
</dbReference>
<dbReference type="InterPro" id="IPR036890">
    <property type="entry name" value="HATPase_C_sf"/>
</dbReference>
<dbReference type="InterPro" id="IPR036641">
    <property type="entry name" value="HPT_dom_sf"/>
</dbReference>
<accession>A0A202BY97</accession>
<evidence type="ECO:0000256" key="12">
    <source>
        <dbReference type="ARBA" id="ARBA00023136"/>
    </source>
</evidence>
<dbReference type="InterPro" id="IPR004358">
    <property type="entry name" value="Sig_transdc_His_kin-like_C"/>
</dbReference>
<evidence type="ECO:0000259" key="18">
    <source>
        <dbReference type="PROSITE" id="PS50112"/>
    </source>
</evidence>
<dbReference type="GO" id="GO:0000155">
    <property type="term" value="F:phosphorelay sensor kinase activity"/>
    <property type="evidence" value="ECO:0007669"/>
    <property type="project" value="InterPro"/>
</dbReference>
<dbReference type="SUPFAM" id="SSF55785">
    <property type="entry name" value="PYP-like sensor domain (PAS domain)"/>
    <property type="match status" value="1"/>
</dbReference>
<dbReference type="Gene3D" id="1.10.287.130">
    <property type="match status" value="1"/>
</dbReference>
<dbReference type="CDD" id="cd17546">
    <property type="entry name" value="REC_hyHK_CKI1_RcsC-like"/>
    <property type="match status" value="1"/>
</dbReference>
<dbReference type="PROSITE" id="PS50109">
    <property type="entry name" value="HIS_KIN"/>
    <property type="match status" value="1"/>
</dbReference>
<dbReference type="InterPro" id="IPR008207">
    <property type="entry name" value="Sig_transdc_His_kin_Hpt_dom"/>
</dbReference>
<dbReference type="EC" id="2.7.13.3" evidence="3"/>
<keyword evidence="12" id="KW-0472">Membrane</keyword>
<dbReference type="PANTHER" id="PTHR43047:SF72">
    <property type="entry name" value="OSMOSENSING HISTIDINE PROTEIN KINASE SLN1"/>
    <property type="match status" value="1"/>
</dbReference>
<dbReference type="RefSeq" id="WP_087709746.1">
    <property type="nucleotide sequence ID" value="NZ_MVAG01000122.1"/>
</dbReference>
<evidence type="ECO:0000256" key="9">
    <source>
        <dbReference type="ARBA" id="ARBA00022777"/>
    </source>
</evidence>
<dbReference type="PROSITE" id="PS50894">
    <property type="entry name" value="HPT"/>
    <property type="match status" value="1"/>
</dbReference>
<evidence type="ECO:0000256" key="15">
    <source>
        <dbReference type="SAM" id="Coils"/>
    </source>
</evidence>
<protein>
    <recommendedName>
        <fullName evidence="3">histidine kinase</fullName>
        <ecNumber evidence="3">2.7.13.3</ecNumber>
    </recommendedName>
</protein>
<evidence type="ECO:0000256" key="8">
    <source>
        <dbReference type="ARBA" id="ARBA00022692"/>
    </source>
</evidence>
<dbReference type="SUPFAM" id="SSF47226">
    <property type="entry name" value="Histidine-containing phosphotransfer domain, HPT domain"/>
    <property type="match status" value="1"/>
</dbReference>
<dbReference type="SUPFAM" id="SSF52172">
    <property type="entry name" value="CheY-like"/>
    <property type="match status" value="1"/>
</dbReference>
<organism evidence="21 22">
    <name type="scientific">Chryseobacterium mucoviscidosis</name>
    <dbReference type="NCBI Taxonomy" id="1945581"/>
    <lineage>
        <taxon>Bacteria</taxon>
        <taxon>Pseudomonadati</taxon>
        <taxon>Bacteroidota</taxon>
        <taxon>Flavobacteriia</taxon>
        <taxon>Flavobacteriales</taxon>
        <taxon>Weeksellaceae</taxon>
        <taxon>Chryseobacterium group</taxon>
        <taxon>Chryseobacterium</taxon>
    </lineage>
</organism>
<dbReference type="SUPFAM" id="SSF47384">
    <property type="entry name" value="Homodimeric domain of signal transducing histidine kinase"/>
    <property type="match status" value="1"/>
</dbReference>
<feature type="modified residue" description="Phosphohistidine" evidence="13">
    <location>
        <position position="694"/>
    </location>
</feature>
<dbReference type="SMART" id="SM00387">
    <property type="entry name" value="HATPase_c"/>
    <property type="match status" value="1"/>
</dbReference>
<keyword evidence="5" id="KW-0997">Cell inner membrane</keyword>
<feature type="domain" description="PAS" evidence="18">
    <location>
        <begin position="123"/>
        <end position="169"/>
    </location>
</feature>
<dbReference type="Pfam" id="PF00072">
    <property type="entry name" value="Response_reg"/>
    <property type="match status" value="1"/>
</dbReference>
<evidence type="ECO:0000256" key="6">
    <source>
        <dbReference type="ARBA" id="ARBA00022553"/>
    </source>
</evidence>
<dbReference type="Gene3D" id="1.20.120.160">
    <property type="entry name" value="HPT domain"/>
    <property type="match status" value="1"/>
</dbReference>
<feature type="domain" description="HPt" evidence="20">
    <location>
        <begin position="655"/>
        <end position="752"/>
    </location>
</feature>
<feature type="domain" description="Histidine kinase" evidence="16">
    <location>
        <begin position="267"/>
        <end position="488"/>
    </location>
</feature>
<dbReference type="Gene3D" id="3.30.565.10">
    <property type="entry name" value="Histidine kinase-like ATPase, C-terminal domain"/>
    <property type="match status" value="1"/>
</dbReference>
<dbReference type="PROSITE" id="PS50110">
    <property type="entry name" value="RESPONSE_REGULATORY"/>
    <property type="match status" value="1"/>
</dbReference>
<keyword evidence="22" id="KW-1185">Reference proteome</keyword>
<dbReference type="Pfam" id="PF13426">
    <property type="entry name" value="PAS_9"/>
    <property type="match status" value="1"/>
</dbReference>
<dbReference type="InterPro" id="IPR000014">
    <property type="entry name" value="PAS"/>
</dbReference>
<sequence>METELHNILNRQIKKYLTEDCKKHPQFNSFINAVNDSYKSFERDKELTDHAFRQSEKEYKELFNDLKKENELKQESISSLYESLSLLDSAFDTKKNKDLKELSLYLAEQLKERKRAQDNIKRQEEKYRNIIANMNLGLIEVDNDEIVRYANQSFCNVSGFELDEIIGKNPSQLFVQGEANQEFIQEQIELREKGISSVYQLPIKNKRGELRWWAISGAPNYDDHGNLLGSIGIHLDITDQKRLEEDLKQEKSKAIEASKAKEVFLANMSHEIRTPLNAIIGFLRELKRLDLTTTQNQFVENSFNAAQHLLSIINNILDISKIESGEMSLDNTVFSLKECISDIISILQPKARQKKILLKARFSDDLFSAFKADALKIKQILYNIIGNSLKFTNVGEICLECKVIKDFSNHQKLEICITDTGIGMSEDYVKQIFKKFNQEDSSISRKYGGTGLGMAITRELIHLMKGEIKIKSKKNVGTEISIFLDMNKSIEKSESKNIEVKEHISIEGTRVLLVEDNELNQLVAENSLTHFGCEVTKADNGKMAVDILSKQQFDIILMDIQMPELDGIEATKILRQEFRLGTPIIALTANAFKTEIDNCIAAGMNSYITKPFDEDELLKIIYKNIKMQSNLEINNSEEEKILYDLRNIQALSRGNDDFIQKMLSIFITQTQETIPMVEKAFEEKNYAEIARLIHRIKPSIEGVGIYSIKETVKDLEVKSKEQQADFPELYTMFLEVKETLFTAINQLEREIK</sequence>